<dbReference type="SUPFAM" id="SSF52518">
    <property type="entry name" value="Thiamin diphosphate-binding fold (THDP-binding)"/>
    <property type="match status" value="2"/>
</dbReference>
<evidence type="ECO:0000259" key="14">
    <source>
        <dbReference type="Pfam" id="PF02775"/>
    </source>
</evidence>
<dbReference type="InterPro" id="IPR047213">
    <property type="entry name" value="TPP_PYR_PDC_IPDC-like"/>
</dbReference>
<feature type="binding site" evidence="11">
    <location>
        <position position="474"/>
    </location>
    <ligand>
        <name>Mg(2+)</name>
        <dbReference type="ChEBI" id="CHEBI:18420"/>
    </ligand>
</feature>
<keyword evidence="6 11" id="KW-0479">Metal-binding</keyword>
<dbReference type="EC" id="4.1.1.1" evidence="4"/>
<dbReference type="Gene3D" id="3.40.50.1220">
    <property type="entry name" value="TPP-binding domain"/>
    <property type="match status" value="1"/>
</dbReference>
<evidence type="ECO:0000256" key="2">
    <source>
        <dbReference type="ARBA" id="ARBA00001964"/>
    </source>
</evidence>
<dbReference type="Pfam" id="PF00205">
    <property type="entry name" value="TPP_enzyme_M"/>
    <property type="match status" value="1"/>
</dbReference>
<dbReference type="GO" id="GO:0000287">
    <property type="term" value="F:magnesium ion binding"/>
    <property type="evidence" value="ECO:0007669"/>
    <property type="project" value="InterPro"/>
</dbReference>
<evidence type="ECO:0000256" key="4">
    <source>
        <dbReference type="ARBA" id="ARBA00013202"/>
    </source>
</evidence>
<dbReference type="InterPro" id="IPR012001">
    <property type="entry name" value="Thiamin_PyroP_enz_TPP-bd_dom"/>
</dbReference>
<dbReference type="AlphaFoldDB" id="A0A9N9YIP6"/>
<comment type="cofactor">
    <cofactor evidence="2">
        <name>thiamine diphosphate</name>
        <dbReference type="ChEBI" id="CHEBI:58937"/>
    </cofactor>
</comment>
<keyword evidence="10" id="KW-0456">Lyase</keyword>
<feature type="binding site" evidence="11">
    <location>
        <position position="447"/>
    </location>
    <ligand>
        <name>Mg(2+)</name>
        <dbReference type="ChEBI" id="CHEBI:18420"/>
    </ligand>
</feature>
<dbReference type="Pfam" id="PF02775">
    <property type="entry name" value="TPP_enzyme_C"/>
    <property type="match status" value="1"/>
</dbReference>
<dbReference type="CDD" id="cd07038">
    <property type="entry name" value="TPP_PYR_PDC_IPDC_like"/>
    <property type="match status" value="1"/>
</dbReference>
<dbReference type="InterPro" id="IPR011766">
    <property type="entry name" value="TPP_enzyme_TPP-bd"/>
</dbReference>
<proteinExistence type="inferred from homology"/>
<dbReference type="GO" id="GO:0004737">
    <property type="term" value="F:pyruvate decarboxylase activity"/>
    <property type="evidence" value="ECO:0007669"/>
    <property type="project" value="UniProtKB-EC"/>
</dbReference>
<evidence type="ECO:0000256" key="1">
    <source>
        <dbReference type="ARBA" id="ARBA00001041"/>
    </source>
</evidence>
<keyword evidence="8 11" id="KW-0460">Magnesium</keyword>
<reference evidence="16" key="1">
    <citation type="submission" date="2021-10" db="EMBL/GenBank/DDBJ databases">
        <authorList>
            <person name="Piombo E."/>
        </authorList>
    </citation>
    <scope>NUCLEOTIDE SEQUENCE</scope>
</reference>
<dbReference type="InterPro" id="IPR029035">
    <property type="entry name" value="DHS-like_NAD/FAD-binding_dom"/>
</dbReference>
<comment type="similarity">
    <text evidence="3 12">Belongs to the TPP enzyme family.</text>
</comment>
<evidence type="ECO:0000256" key="8">
    <source>
        <dbReference type="ARBA" id="ARBA00022842"/>
    </source>
</evidence>
<dbReference type="GO" id="GO:0005634">
    <property type="term" value="C:nucleus"/>
    <property type="evidence" value="ECO:0007669"/>
    <property type="project" value="TreeGrafter"/>
</dbReference>
<comment type="caution">
    <text evidence="16">The sequence shown here is derived from an EMBL/GenBank/DDBJ whole genome shotgun (WGS) entry which is preliminary data.</text>
</comment>
<feature type="domain" description="Thiamine pyrophosphate enzyme N-terminal TPP-binding" evidence="15">
    <location>
        <begin position="14"/>
        <end position="119"/>
    </location>
</feature>
<evidence type="ECO:0000313" key="17">
    <source>
        <dbReference type="Proteomes" id="UP000696573"/>
    </source>
</evidence>
<comment type="catalytic activity">
    <reaction evidence="1">
        <text>a 2-oxocarboxylate + H(+) = an aldehyde + CO2</text>
        <dbReference type="Rhea" id="RHEA:11628"/>
        <dbReference type="ChEBI" id="CHEBI:15378"/>
        <dbReference type="ChEBI" id="CHEBI:16526"/>
        <dbReference type="ChEBI" id="CHEBI:17478"/>
        <dbReference type="ChEBI" id="CHEBI:35179"/>
        <dbReference type="EC" id="4.1.1.1"/>
    </reaction>
</comment>
<evidence type="ECO:0000256" key="11">
    <source>
        <dbReference type="PIRSR" id="PIRSR036565-2"/>
    </source>
</evidence>
<keyword evidence="7" id="KW-0210">Decarboxylase</keyword>
<evidence type="ECO:0000259" key="13">
    <source>
        <dbReference type="Pfam" id="PF00205"/>
    </source>
</evidence>
<feature type="binding site" evidence="11">
    <location>
        <position position="476"/>
    </location>
    <ligand>
        <name>Mg(2+)</name>
        <dbReference type="ChEBI" id="CHEBI:18420"/>
    </ligand>
</feature>
<dbReference type="Proteomes" id="UP000696573">
    <property type="component" value="Unassembled WGS sequence"/>
</dbReference>
<dbReference type="InterPro" id="IPR012110">
    <property type="entry name" value="PDC/IPDC-like"/>
</dbReference>
<dbReference type="InterPro" id="IPR047214">
    <property type="entry name" value="TPP_PDC_IPDC"/>
</dbReference>
<evidence type="ECO:0000256" key="3">
    <source>
        <dbReference type="ARBA" id="ARBA00007812"/>
    </source>
</evidence>
<feature type="domain" description="Thiamine pyrophosphate enzyme central" evidence="13">
    <location>
        <begin position="206"/>
        <end position="318"/>
    </location>
</feature>
<sequence length="581" mass="63730">MPAADETQIPLSLYLWRRIRQLGTQSIMGVPGDMNLELLDYLYDVDGLFWVGNANELNAAYAADGYARVKGSPGVVVTTMGVGELSALNGVAGAYTEVKLIHIVGTTATHVQAKRLMIHHNLGPNPDHKVFEKISSHVRCAHAWLDDPATAAAEIDRVIMKCLVDSLPVYIFVPMDFVHVPVDAEPLLTPIKADFPVDKHQETRAVSKVVEAIQNARRPVLLVDCLTDRHQGLEEARELADLLQFPIFSTSMGKTIISEDHPYYFGIYNGSVSYPGVKSAVEESDCILNLGPLLADSNTGGLTRNIDDSRVILIEPKSCTVELQLTKVVLRRLLTSLGSLERRAVPLPSLPDQPAEVESESETITQSWIWKRLGAFTKKGDVLIAESGTAQFGFPDAKFPTGAKYVTQVYYGSIGYSVGACLGVALAQRERKTESGCPGRTILVVGDGSLQLTVQEIGTMIRLGLNPLIIVINNRGYTIERAIHGPNAGYNDISTWKYQLLLNFFGAEYPEQSSREVRTKEEMEAVLSLDDYLSATSIQLLEVHMSALDIPWRLKNQIAIINARGKAKATGIQTIHSINPL</sequence>
<dbReference type="GO" id="GO:0005829">
    <property type="term" value="C:cytosol"/>
    <property type="evidence" value="ECO:0007669"/>
    <property type="project" value="TreeGrafter"/>
</dbReference>
<dbReference type="SUPFAM" id="SSF52467">
    <property type="entry name" value="DHS-like NAD/FAD-binding domain"/>
    <property type="match status" value="1"/>
</dbReference>
<dbReference type="FunFam" id="3.40.50.970:FF:000019">
    <property type="entry name" value="Pyruvate decarboxylase isozyme"/>
    <property type="match status" value="1"/>
</dbReference>
<protein>
    <recommendedName>
        <fullName evidence="5">Pyruvate decarboxylase</fullName>
        <ecNumber evidence="4">4.1.1.1</ecNumber>
    </recommendedName>
</protein>
<gene>
    <name evidence="16" type="ORF">CRHIZ90672A_00015802</name>
</gene>
<evidence type="ECO:0000256" key="5">
    <source>
        <dbReference type="ARBA" id="ARBA00014422"/>
    </source>
</evidence>
<evidence type="ECO:0000256" key="7">
    <source>
        <dbReference type="ARBA" id="ARBA00022793"/>
    </source>
</evidence>
<organism evidence="16 17">
    <name type="scientific">Clonostachys rhizophaga</name>
    <dbReference type="NCBI Taxonomy" id="160324"/>
    <lineage>
        <taxon>Eukaryota</taxon>
        <taxon>Fungi</taxon>
        <taxon>Dikarya</taxon>
        <taxon>Ascomycota</taxon>
        <taxon>Pezizomycotina</taxon>
        <taxon>Sordariomycetes</taxon>
        <taxon>Hypocreomycetidae</taxon>
        <taxon>Hypocreales</taxon>
        <taxon>Bionectriaceae</taxon>
        <taxon>Clonostachys</taxon>
    </lineage>
</organism>
<dbReference type="InterPro" id="IPR029061">
    <property type="entry name" value="THDP-binding"/>
</dbReference>
<name>A0A9N9YIP6_9HYPO</name>
<dbReference type="GO" id="GO:0000949">
    <property type="term" value="P:aromatic amino acid family catabolic process to alcohol via Ehrlich pathway"/>
    <property type="evidence" value="ECO:0007669"/>
    <property type="project" value="TreeGrafter"/>
</dbReference>
<evidence type="ECO:0000256" key="6">
    <source>
        <dbReference type="ARBA" id="ARBA00022723"/>
    </source>
</evidence>
<accession>A0A9N9YIP6</accession>
<keyword evidence="9 12" id="KW-0786">Thiamine pyrophosphate</keyword>
<dbReference type="PIRSF" id="PIRSF036565">
    <property type="entry name" value="Pyruvt_ip_decrb"/>
    <property type="match status" value="1"/>
</dbReference>
<dbReference type="OrthoDB" id="308383at2759"/>
<dbReference type="PANTHER" id="PTHR43452:SF3">
    <property type="entry name" value="TRANSAMINATED AMINO ACID DECARBOXYLASE"/>
    <property type="match status" value="1"/>
</dbReference>
<keyword evidence="17" id="KW-1185">Reference proteome</keyword>
<dbReference type="InterPro" id="IPR012000">
    <property type="entry name" value="Thiamin_PyroP_enz_cen_dom"/>
</dbReference>
<evidence type="ECO:0000259" key="15">
    <source>
        <dbReference type="Pfam" id="PF02776"/>
    </source>
</evidence>
<dbReference type="Pfam" id="PF02776">
    <property type="entry name" value="TPP_enzyme_N"/>
    <property type="match status" value="1"/>
</dbReference>
<dbReference type="Gene3D" id="3.40.50.970">
    <property type="match status" value="2"/>
</dbReference>
<dbReference type="EMBL" id="CABFNQ020000709">
    <property type="protein sequence ID" value="CAH0025268.1"/>
    <property type="molecule type" value="Genomic_DNA"/>
</dbReference>
<evidence type="ECO:0000313" key="16">
    <source>
        <dbReference type="EMBL" id="CAH0025268.1"/>
    </source>
</evidence>
<feature type="domain" description="Thiamine pyrophosphate enzyme TPP-binding" evidence="14">
    <location>
        <begin position="399"/>
        <end position="491"/>
    </location>
</feature>
<dbReference type="FunFam" id="3.40.50.970:FF:000024">
    <property type="entry name" value="Pyruvate decarboxylase isozyme"/>
    <property type="match status" value="1"/>
</dbReference>
<dbReference type="CDD" id="cd02005">
    <property type="entry name" value="TPP_PDC_IPDC"/>
    <property type="match status" value="1"/>
</dbReference>
<dbReference type="GO" id="GO:0030976">
    <property type="term" value="F:thiamine pyrophosphate binding"/>
    <property type="evidence" value="ECO:0007669"/>
    <property type="project" value="InterPro"/>
</dbReference>
<evidence type="ECO:0000256" key="9">
    <source>
        <dbReference type="ARBA" id="ARBA00023052"/>
    </source>
</evidence>
<evidence type="ECO:0000256" key="10">
    <source>
        <dbReference type="ARBA" id="ARBA00023239"/>
    </source>
</evidence>
<comment type="cofactor">
    <cofactor evidence="11">
        <name>Mg(2+)</name>
        <dbReference type="ChEBI" id="CHEBI:18420"/>
    </cofactor>
    <text evidence="11">Binds 1 Mg(2+) per subunit.</text>
</comment>
<evidence type="ECO:0000256" key="12">
    <source>
        <dbReference type="RuleBase" id="RU362132"/>
    </source>
</evidence>
<dbReference type="PANTHER" id="PTHR43452">
    <property type="entry name" value="PYRUVATE DECARBOXYLASE"/>
    <property type="match status" value="1"/>
</dbReference>